<accession>A0ACC3B7T2</accession>
<gene>
    <name evidence="1" type="ORF">N8T08_003203</name>
</gene>
<name>A0ACC3B7T2_9EURO</name>
<sequence>MTRTTEESLVPFWSRKSPRLIENRECGPHRFVECFEPDECRVRRRRPLERECDDDLVNRNMSVRRRGSLAQKPRFSISTLRGFQQPELSRRLGRLIKNENAAIGAHEKAGRERVAIASQLSEWGDSTEDDAVSDIADKLGVLMAEMGEQEDIYAQNLEDYRGLLKHIRDTEGSVQPSRDHKLKIADDIQKLKWKDPNSPRLETLEQELVRAEAQNLVAEAQLTNMTRSKLKEALDVHLAAVIERGEKQILLARHARRLLNYIDDTPVVPGDVRKDYDRASEAKMVLEDAEKDLLSWESTVDPIRTSVGQMTGNTLLPARTSDREADESTYSDATRDIDGSVTDANRDSYVAADTPEASAPTRQVEETITQTTSRDAEGPVTEVTQETIVRDINGSAAGKLEVPRGNSKQAVLLPEGAGVAAQPVAVPY</sequence>
<reference evidence="1 2" key="1">
    <citation type="journal article" date="2023" name="ACS Omega">
        <title>Identification of the Neoaspergillic Acid Biosynthesis Gene Cluster by Establishing an In Vitro CRISPR-Ribonucleoprotein Genetic System in Aspergillus melleus.</title>
        <authorList>
            <person name="Yuan B."/>
            <person name="Grau M.F."/>
            <person name="Murata R.M."/>
            <person name="Torok T."/>
            <person name="Venkateswaran K."/>
            <person name="Stajich J.E."/>
            <person name="Wang C.C.C."/>
        </authorList>
    </citation>
    <scope>NUCLEOTIDE SEQUENCE [LARGE SCALE GENOMIC DNA]</scope>
    <source>
        <strain evidence="1 2">IMV 1140</strain>
    </source>
</reference>
<organism evidence="1 2">
    <name type="scientific">Aspergillus melleus</name>
    <dbReference type="NCBI Taxonomy" id="138277"/>
    <lineage>
        <taxon>Eukaryota</taxon>
        <taxon>Fungi</taxon>
        <taxon>Dikarya</taxon>
        <taxon>Ascomycota</taxon>
        <taxon>Pezizomycotina</taxon>
        <taxon>Eurotiomycetes</taxon>
        <taxon>Eurotiomycetidae</taxon>
        <taxon>Eurotiales</taxon>
        <taxon>Aspergillaceae</taxon>
        <taxon>Aspergillus</taxon>
        <taxon>Aspergillus subgen. Circumdati</taxon>
    </lineage>
</organism>
<proteinExistence type="predicted"/>
<evidence type="ECO:0000313" key="2">
    <source>
        <dbReference type="Proteomes" id="UP001177260"/>
    </source>
</evidence>
<dbReference type="Proteomes" id="UP001177260">
    <property type="component" value="Unassembled WGS sequence"/>
</dbReference>
<dbReference type="EMBL" id="JAOPJF010000018">
    <property type="protein sequence ID" value="KAK1146416.1"/>
    <property type="molecule type" value="Genomic_DNA"/>
</dbReference>
<comment type="caution">
    <text evidence="1">The sequence shown here is derived from an EMBL/GenBank/DDBJ whole genome shotgun (WGS) entry which is preliminary data.</text>
</comment>
<keyword evidence="2" id="KW-1185">Reference proteome</keyword>
<protein>
    <submittedName>
        <fullName evidence="1">Uncharacterized protein</fullName>
    </submittedName>
</protein>
<evidence type="ECO:0000313" key="1">
    <source>
        <dbReference type="EMBL" id="KAK1146416.1"/>
    </source>
</evidence>